<dbReference type="OrthoDB" id="9977870at2759"/>
<evidence type="ECO:0000256" key="11">
    <source>
        <dbReference type="ARBA" id="ARBA00049447"/>
    </source>
</evidence>
<evidence type="ECO:0000256" key="14">
    <source>
        <dbReference type="ARBA" id="ARBA00051932"/>
    </source>
</evidence>
<dbReference type="Pfam" id="PF01207">
    <property type="entry name" value="Dus"/>
    <property type="match status" value="1"/>
</dbReference>
<evidence type="ECO:0000256" key="12">
    <source>
        <dbReference type="ARBA" id="ARBA00050434"/>
    </source>
</evidence>
<dbReference type="PROSITE" id="PS01136">
    <property type="entry name" value="UPF0034"/>
    <property type="match status" value="1"/>
</dbReference>
<keyword evidence="6" id="KW-0521">NADP</keyword>
<reference evidence="21 22" key="1">
    <citation type="journal article" date="2018" name="Nat. Ecol. Evol.">
        <title>Pezizomycetes genomes reveal the molecular basis of ectomycorrhizal truffle lifestyle.</title>
        <authorList>
            <person name="Murat C."/>
            <person name="Payen T."/>
            <person name="Noel B."/>
            <person name="Kuo A."/>
            <person name="Morin E."/>
            <person name="Chen J."/>
            <person name="Kohler A."/>
            <person name="Krizsan K."/>
            <person name="Balestrini R."/>
            <person name="Da Silva C."/>
            <person name="Montanini B."/>
            <person name="Hainaut M."/>
            <person name="Levati E."/>
            <person name="Barry K.W."/>
            <person name="Belfiori B."/>
            <person name="Cichocki N."/>
            <person name="Clum A."/>
            <person name="Dockter R.B."/>
            <person name="Fauchery L."/>
            <person name="Guy J."/>
            <person name="Iotti M."/>
            <person name="Le Tacon F."/>
            <person name="Lindquist E.A."/>
            <person name="Lipzen A."/>
            <person name="Malagnac F."/>
            <person name="Mello A."/>
            <person name="Molinier V."/>
            <person name="Miyauchi S."/>
            <person name="Poulain J."/>
            <person name="Riccioni C."/>
            <person name="Rubini A."/>
            <person name="Sitrit Y."/>
            <person name="Splivallo R."/>
            <person name="Traeger S."/>
            <person name="Wang M."/>
            <person name="Zifcakova L."/>
            <person name="Wipf D."/>
            <person name="Zambonelli A."/>
            <person name="Paolocci F."/>
            <person name="Nowrousian M."/>
            <person name="Ottonello S."/>
            <person name="Baldrian P."/>
            <person name="Spatafora J.W."/>
            <person name="Henrissat B."/>
            <person name="Nagy L.G."/>
            <person name="Aury J.M."/>
            <person name="Wincker P."/>
            <person name="Grigoriev I.V."/>
            <person name="Bonfante P."/>
            <person name="Martin F.M."/>
        </authorList>
    </citation>
    <scope>NUCLEOTIDE SEQUENCE [LARGE SCALE GENOMIC DNA]</scope>
    <source>
        <strain evidence="21 22">ATCC MYA-4762</strain>
    </source>
</reference>
<gene>
    <name evidence="21" type="ORF">L211DRAFT_841042</name>
</gene>
<evidence type="ECO:0000256" key="1">
    <source>
        <dbReference type="ARBA" id="ARBA00001917"/>
    </source>
</evidence>
<comment type="catalytic activity">
    <reaction evidence="13">
        <text>5,6-dihydrouridine(20a) in tRNA + NAD(+) = uridine(20a) in tRNA + NADH + H(+)</text>
        <dbReference type="Rhea" id="RHEA:53348"/>
        <dbReference type="Rhea" id="RHEA-COMP:13535"/>
        <dbReference type="Rhea" id="RHEA-COMP:13536"/>
        <dbReference type="ChEBI" id="CHEBI:15378"/>
        <dbReference type="ChEBI" id="CHEBI:57540"/>
        <dbReference type="ChEBI" id="CHEBI:57945"/>
        <dbReference type="ChEBI" id="CHEBI:65315"/>
        <dbReference type="ChEBI" id="CHEBI:74443"/>
        <dbReference type="EC" id="1.3.1.90"/>
    </reaction>
    <physiologicalReaction direction="right-to-left" evidence="13">
        <dbReference type="Rhea" id="RHEA:53350"/>
    </physiologicalReaction>
</comment>
<dbReference type="SUPFAM" id="SSF51395">
    <property type="entry name" value="FMN-linked oxidoreductases"/>
    <property type="match status" value="1"/>
</dbReference>
<keyword evidence="4" id="KW-0507">mRNA processing</keyword>
<keyword evidence="5" id="KW-0819">tRNA processing</keyword>
<evidence type="ECO:0000256" key="4">
    <source>
        <dbReference type="ARBA" id="ARBA00022664"/>
    </source>
</evidence>
<dbReference type="Gene3D" id="3.20.20.70">
    <property type="entry name" value="Aldolase class I"/>
    <property type="match status" value="1"/>
</dbReference>
<comment type="similarity">
    <text evidence="16">Belongs to the Dus family. Dus4 subfamily.</text>
</comment>
<dbReference type="FunCoup" id="A0A3N4LK66">
    <property type="interactions" value="145"/>
</dbReference>
<organism evidence="21 22">
    <name type="scientific">Terfezia boudieri ATCC MYA-4762</name>
    <dbReference type="NCBI Taxonomy" id="1051890"/>
    <lineage>
        <taxon>Eukaryota</taxon>
        <taxon>Fungi</taxon>
        <taxon>Dikarya</taxon>
        <taxon>Ascomycota</taxon>
        <taxon>Pezizomycotina</taxon>
        <taxon>Pezizomycetes</taxon>
        <taxon>Pezizales</taxon>
        <taxon>Pezizaceae</taxon>
        <taxon>Terfezia</taxon>
    </lineage>
</organism>
<evidence type="ECO:0000256" key="16">
    <source>
        <dbReference type="ARBA" id="ARBA00060741"/>
    </source>
</evidence>
<name>A0A3N4LK66_9PEZI</name>
<dbReference type="Proteomes" id="UP000267821">
    <property type="component" value="Unassembled WGS sequence"/>
</dbReference>
<keyword evidence="22" id="KW-1185">Reference proteome</keyword>
<evidence type="ECO:0000256" key="18">
    <source>
        <dbReference type="ARBA" id="ARBA00071722"/>
    </source>
</evidence>
<dbReference type="GO" id="GO:0102266">
    <property type="term" value="F:tRNA-dihydrouridine20a synthase activity"/>
    <property type="evidence" value="ECO:0007669"/>
    <property type="project" value="UniProtKB-EC"/>
</dbReference>
<accession>A0A3N4LK66</accession>
<evidence type="ECO:0000256" key="6">
    <source>
        <dbReference type="ARBA" id="ARBA00022857"/>
    </source>
</evidence>
<evidence type="ECO:0000256" key="19">
    <source>
        <dbReference type="ARBA" id="ARBA00078338"/>
    </source>
</evidence>
<evidence type="ECO:0000256" key="17">
    <source>
        <dbReference type="ARBA" id="ARBA00066483"/>
    </source>
</evidence>
<evidence type="ECO:0000313" key="21">
    <source>
        <dbReference type="EMBL" id="RPB21051.1"/>
    </source>
</evidence>
<dbReference type="GO" id="GO:0050660">
    <property type="term" value="F:flavin adenine dinucleotide binding"/>
    <property type="evidence" value="ECO:0007669"/>
    <property type="project" value="InterPro"/>
</dbReference>
<feature type="domain" description="DUS-like FMN-binding" evidence="20">
    <location>
        <begin position="46"/>
        <end position="341"/>
    </location>
</feature>
<keyword evidence="8" id="KW-0520">NAD</keyword>
<dbReference type="InterPro" id="IPR035587">
    <property type="entry name" value="DUS-like_FMN-bd"/>
</dbReference>
<sequence length="355" mass="40716">MKVEGLNERRHELPAARLELPPRLEQHRPIRLFERAKHEGRTLKIAAPMVRYSKLPFRELCRDYGTDVCYTPMILAKEFIRSNLARDMDFSSSSTDRPLIVQFGASNELDFARAAELVKPYCDGVDLNCGCPQTWAFGEGIGCKLMSYPELVRDMVKAAKERCGEEFSVSVKIRIHLNLQETVQWVKTVESARPDYITVHGRRKTQRSSEPVNIEAVKLIKSIATVPVVLNGDVFSMGDVDRLVEATGVDGVMAARGLMTNPALFAGYNKTPWGAVERFLDYNMRSPLPFRFTLHHVSEIMESMLPRRERTQMIDSCKSIIELIDWLDQRFVLRRKGEEEFGERIEVERRIIHSK</sequence>
<proteinExistence type="inferred from homology"/>
<evidence type="ECO:0000313" key="22">
    <source>
        <dbReference type="Proteomes" id="UP000267821"/>
    </source>
</evidence>
<dbReference type="InterPro" id="IPR018517">
    <property type="entry name" value="tRNA_hU_synthase_CS"/>
</dbReference>
<dbReference type="PANTHER" id="PTHR11082">
    <property type="entry name" value="TRNA-DIHYDROURIDINE SYNTHASE"/>
    <property type="match status" value="1"/>
</dbReference>
<dbReference type="STRING" id="1051890.A0A3N4LK66"/>
<dbReference type="PANTHER" id="PTHR11082:SF31">
    <property type="entry name" value="TRNA-DIHYDROURIDINE(20A_20B) SYNTHASE [NAD(P)+]-LIKE"/>
    <property type="match status" value="1"/>
</dbReference>
<comment type="catalytic activity">
    <reaction evidence="14">
        <text>5,6-dihydrouridine(20b) in tRNA + NAD(+) = uridine(20b) in tRNA + NADH + H(+)</text>
        <dbReference type="Rhea" id="RHEA:53352"/>
        <dbReference type="Rhea" id="RHEA-COMP:13537"/>
        <dbReference type="Rhea" id="RHEA-COMP:13538"/>
        <dbReference type="ChEBI" id="CHEBI:15378"/>
        <dbReference type="ChEBI" id="CHEBI:57540"/>
        <dbReference type="ChEBI" id="CHEBI:57945"/>
        <dbReference type="ChEBI" id="CHEBI:65315"/>
        <dbReference type="ChEBI" id="CHEBI:74443"/>
        <dbReference type="EC" id="1.3.1.90"/>
    </reaction>
    <physiologicalReaction direction="right-to-left" evidence="14">
        <dbReference type="Rhea" id="RHEA:53354"/>
    </physiologicalReaction>
</comment>
<dbReference type="CDD" id="cd02801">
    <property type="entry name" value="DUS_like_FMN"/>
    <property type="match status" value="1"/>
</dbReference>
<protein>
    <recommendedName>
        <fullName evidence="18">tRNA-dihydrouridine(20a/20b) synthase [NAD(P)+]</fullName>
        <ecNumber evidence="17">1.3.1.90</ecNumber>
    </recommendedName>
    <alternativeName>
        <fullName evidence="19">tRNA-dihydrouridine synthase 4</fullName>
    </alternativeName>
</protein>
<comment type="catalytic activity">
    <reaction evidence="15">
        <text>5,6-dihydrouridine(20a) in tRNA + NADP(+) = uridine(20a) in tRNA + NADPH + H(+)</text>
        <dbReference type="Rhea" id="RHEA:53344"/>
        <dbReference type="Rhea" id="RHEA-COMP:13535"/>
        <dbReference type="Rhea" id="RHEA-COMP:13536"/>
        <dbReference type="ChEBI" id="CHEBI:15378"/>
        <dbReference type="ChEBI" id="CHEBI:57783"/>
        <dbReference type="ChEBI" id="CHEBI:58349"/>
        <dbReference type="ChEBI" id="CHEBI:65315"/>
        <dbReference type="ChEBI" id="CHEBI:74443"/>
        <dbReference type="EC" id="1.3.1.90"/>
    </reaction>
    <physiologicalReaction direction="right-to-left" evidence="15">
        <dbReference type="Rhea" id="RHEA:53346"/>
    </physiologicalReaction>
</comment>
<dbReference type="EC" id="1.3.1.90" evidence="17"/>
<evidence type="ECO:0000256" key="10">
    <source>
        <dbReference type="ARBA" id="ARBA00048342"/>
    </source>
</evidence>
<evidence type="ECO:0000256" key="9">
    <source>
        <dbReference type="ARBA" id="ARBA00045934"/>
    </source>
</evidence>
<comment type="cofactor">
    <cofactor evidence="1">
        <name>FMN</name>
        <dbReference type="ChEBI" id="CHEBI:58210"/>
    </cofactor>
</comment>
<dbReference type="GO" id="GO:0102267">
    <property type="term" value="F:tRNA-dihydrouridine20b synthase activity"/>
    <property type="evidence" value="ECO:0007669"/>
    <property type="project" value="UniProtKB-ARBA"/>
</dbReference>
<evidence type="ECO:0000256" key="5">
    <source>
        <dbReference type="ARBA" id="ARBA00022694"/>
    </source>
</evidence>
<evidence type="ECO:0000259" key="20">
    <source>
        <dbReference type="Pfam" id="PF01207"/>
    </source>
</evidence>
<comment type="catalytic activity">
    <reaction evidence="10">
        <text>a 5,6-dihydrouridine in mRNA + NAD(+) = a uridine in mRNA + NADH + H(+)</text>
        <dbReference type="Rhea" id="RHEA:69851"/>
        <dbReference type="Rhea" id="RHEA-COMP:14658"/>
        <dbReference type="Rhea" id="RHEA-COMP:17789"/>
        <dbReference type="ChEBI" id="CHEBI:15378"/>
        <dbReference type="ChEBI" id="CHEBI:57540"/>
        <dbReference type="ChEBI" id="CHEBI:57945"/>
        <dbReference type="ChEBI" id="CHEBI:65315"/>
        <dbReference type="ChEBI" id="CHEBI:74443"/>
    </reaction>
    <physiologicalReaction direction="right-to-left" evidence="10">
        <dbReference type="Rhea" id="RHEA:69853"/>
    </physiologicalReaction>
</comment>
<dbReference type="InParanoid" id="A0A3N4LK66"/>
<dbReference type="GO" id="GO:0006397">
    <property type="term" value="P:mRNA processing"/>
    <property type="evidence" value="ECO:0007669"/>
    <property type="project" value="UniProtKB-KW"/>
</dbReference>
<keyword evidence="3" id="KW-0288">FMN</keyword>
<dbReference type="FunFam" id="3.20.20.70:FF:000159">
    <property type="entry name" value="tRNA-dihydrouridine synthase 4"/>
    <property type="match status" value="1"/>
</dbReference>
<dbReference type="EMBL" id="ML121564">
    <property type="protein sequence ID" value="RPB21051.1"/>
    <property type="molecule type" value="Genomic_DNA"/>
</dbReference>
<evidence type="ECO:0000256" key="3">
    <source>
        <dbReference type="ARBA" id="ARBA00022643"/>
    </source>
</evidence>
<comment type="function">
    <text evidence="9">Catalyzes the synthesis of dihydrouridine, a modified base found in the D-loop of most tRNAs. Specifically modifies U47 in cytoplasmic tRNAs. Catalyzes the synthesis of dihydrouridine in some mRNAs, thereby affecting their translation.</text>
</comment>
<keyword evidence="7" id="KW-0560">Oxidoreductase</keyword>
<evidence type="ECO:0000256" key="13">
    <source>
        <dbReference type="ARBA" id="ARBA00051779"/>
    </source>
</evidence>
<dbReference type="AlphaFoldDB" id="A0A3N4LK66"/>
<evidence type="ECO:0000256" key="15">
    <source>
        <dbReference type="ARBA" id="ARBA00052996"/>
    </source>
</evidence>
<evidence type="ECO:0000256" key="8">
    <source>
        <dbReference type="ARBA" id="ARBA00023027"/>
    </source>
</evidence>
<evidence type="ECO:0000256" key="7">
    <source>
        <dbReference type="ARBA" id="ARBA00023002"/>
    </source>
</evidence>
<keyword evidence="2" id="KW-0285">Flavoprotein</keyword>
<dbReference type="InterPro" id="IPR013785">
    <property type="entry name" value="Aldolase_TIM"/>
</dbReference>
<comment type="catalytic activity">
    <reaction evidence="11">
        <text>a 5,6-dihydrouridine in mRNA + NADP(+) = a uridine in mRNA + NADPH + H(+)</text>
        <dbReference type="Rhea" id="RHEA:69855"/>
        <dbReference type="Rhea" id="RHEA-COMP:14658"/>
        <dbReference type="Rhea" id="RHEA-COMP:17789"/>
        <dbReference type="ChEBI" id="CHEBI:15378"/>
        <dbReference type="ChEBI" id="CHEBI:57783"/>
        <dbReference type="ChEBI" id="CHEBI:58349"/>
        <dbReference type="ChEBI" id="CHEBI:65315"/>
        <dbReference type="ChEBI" id="CHEBI:74443"/>
    </reaction>
    <physiologicalReaction direction="right-to-left" evidence="11">
        <dbReference type="Rhea" id="RHEA:69857"/>
    </physiologicalReaction>
</comment>
<evidence type="ECO:0000256" key="2">
    <source>
        <dbReference type="ARBA" id="ARBA00022630"/>
    </source>
</evidence>
<comment type="catalytic activity">
    <reaction evidence="12">
        <text>5,6-dihydrouridine(20b) in tRNA + NADP(+) = uridine(20b) in tRNA + NADPH + H(+)</text>
        <dbReference type="Rhea" id="RHEA:53356"/>
        <dbReference type="Rhea" id="RHEA-COMP:13537"/>
        <dbReference type="Rhea" id="RHEA-COMP:13538"/>
        <dbReference type="ChEBI" id="CHEBI:15378"/>
        <dbReference type="ChEBI" id="CHEBI:57783"/>
        <dbReference type="ChEBI" id="CHEBI:58349"/>
        <dbReference type="ChEBI" id="CHEBI:65315"/>
        <dbReference type="ChEBI" id="CHEBI:74443"/>
        <dbReference type="EC" id="1.3.1.90"/>
    </reaction>
    <physiologicalReaction direction="right-to-left" evidence="12">
        <dbReference type="Rhea" id="RHEA:53358"/>
    </physiologicalReaction>
</comment>